<dbReference type="CDD" id="cd06260">
    <property type="entry name" value="DUF820-like"/>
    <property type="match status" value="1"/>
</dbReference>
<dbReference type="Gene3D" id="3.90.1570.10">
    <property type="entry name" value="tt1808, chain A"/>
    <property type="match status" value="1"/>
</dbReference>
<dbReference type="PROSITE" id="PS00028">
    <property type="entry name" value="ZINC_FINGER_C2H2_1"/>
    <property type="match status" value="1"/>
</dbReference>
<dbReference type="OrthoDB" id="88517at2759"/>
<evidence type="ECO:0000259" key="2">
    <source>
        <dbReference type="PROSITE" id="PS50157"/>
    </source>
</evidence>
<evidence type="ECO:0000313" key="3">
    <source>
        <dbReference type="EMBL" id="RIB25276.1"/>
    </source>
</evidence>
<dbReference type="Proteomes" id="UP000266673">
    <property type="component" value="Unassembled WGS sequence"/>
</dbReference>
<accession>A0A397W1R3</accession>
<keyword evidence="1" id="KW-0862">Zinc</keyword>
<evidence type="ECO:0000313" key="4">
    <source>
        <dbReference type="Proteomes" id="UP000266673"/>
    </source>
</evidence>
<protein>
    <recommendedName>
        <fullName evidence="2">C2H2-type domain-containing protein</fullName>
    </recommendedName>
</protein>
<keyword evidence="4" id="KW-1185">Reference proteome</keyword>
<comment type="caution">
    <text evidence="3">The sequence shown here is derived from an EMBL/GenBank/DDBJ whole genome shotgun (WGS) entry which is preliminary data.</text>
</comment>
<reference evidence="3 4" key="1">
    <citation type="submission" date="2018-06" db="EMBL/GenBank/DDBJ databases">
        <title>Comparative genomics reveals the genomic features of Rhizophagus irregularis, R. cerebriforme, R. diaphanum and Gigaspora rosea, and their symbiotic lifestyle signature.</title>
        <authorList>
            <person name="Morin E."/>
            <person name="San Clemente H."/>
            <person name="Chen E.C.H."/>
            <person name="De La Providencia I."/>
            <person name="Hainaut M."/>
            <person name="Kuo A."/>
            <person name="Kohler A."/>
            <person name="Murat C."/>
            <person name="Tang N."/>
            <person name="Roy S."/>
            <person name="Loubradou J."/>
            <person name="Henrissat B."/>
            <person name="Grigoriev I.V."/>
            <person name="Corradi N."/>
            <person name="Roux C."/>
            <person name="Martin F.M."/>
        </authorList>
    </citation>
    <scope>NUCLEOTIDE SEQUENCE [LARGE SCALE GENOMIC DNA]</scope>
    <source>
        <strain evidence="3 4">DAOM 194757</strain>
    </source>
</reference>
<evidence type="ECO:0000256" key="1">
    <source>
        <dbReference type="PROSITE-ProRule" id="PRU00042"/>
    </source>
</evidence>
<dbReference type="PROSITE" id="PS50157">
    <property type="entry name" value="ZINC_FINGER_C2H2_2"/>
    <property type="match status" value="1"/>
</dbReference>
<gene>
    <name evidence="3" type="ORF">C2G38_2277309</name>
</gene>
<feature type="domain" description="C2H2-type" evidence="2">
    <location>
        <begin position="138"/>
        <end position="166"/>
    </location>
</feature>
<dbReference type="AlphaFoldDB" id="A0A397W1R3"/>
<keyword evidence="1" id="KW-0479">Metal-binding</keyword>
<dbReference type="GO" id="GO:0008270">
    <property type="term" value="F:zinc ion binding"/>
    <property type="evidence" value="ECO:0007669"/>
    <property type="project" value="UniProtKB-KW"/>
</dbReference>
<name>A0A397W1R3_9GLOM</name>
<organism evidence="3 4">
    <name type="scientific">Gigaspora rosea</name>
    <dbReference type="NCBI Taxonomy" id="44941"/>
    <lineage>
        <taxon>Eukaryota</taxon>
        <taxon>Fungi</taxon>
        <taxon>Fungi incertae sedis</taxon>
        <taxon>Mucoromycota</taxon>
        <taxon>Glomeromycotina</taxon>
        <taxon>Glomeromycetes</taxon>
        <taxon>Diversisporales</taxon>
        <taxon>Gigasporaceae</taxon>
        <taxon>Gigaspora</taxon>
    </lineage>
</organism>
<dbReference type="EMBL" id="QKWP01000180">
    <property type="protein sequence ID" value="RIB25276.1"/>
    <property type="molecule type" value="Genomic_DNA"/>
</dbReference>
<proteinExistence type="predicted"/>
<dbReference type="InterPro" id="IPR012296">
    <property type="entry name" value="Nuclease_put_TT1808"/>
</dbReference>
<dbReference type="InterPro" id="IPR008538">
    <property type="entry name" value="Uma2"/>
</dbReference>
<sequence>MEAVVLDIGRQLSNWNVQTGQGGAVTSSQGGFNFHVGGRRTIHAPDVSFTSKNVYCHLNQQQLWTFKGEPFTPMVVIEVSDTIKKKVFDDLDEKFKFEYFAMGTSVQMGFTLDVEMIKDIISQESRSTKTSKKSESRISCPKCSNHFTDDHPFMKHYEKSHIREQKYNGMVIVIMS</sequence>
<dbReference type="InterPro" id="IPR013087">
    <property type="entry name" value="Znf_C2H2_type"/>
</dbReference>
<keyword evidence="1" id="KW-0863">Zinc-finger</keyword>